<keyword evidence="3" id="KW-1185">Reference proteome</keyword>
<name>A0A1W1HEI5_9BACT</name>
<accession>A0A1W1HEI5</accession>
<feature type="compositionally biased region" description="Polar residues" evidence="1">
    <location>
        <begin position="24"/>
        <end position="36"/>
    </location>
</feature>
<gene>
    <name evidence="2" type="ORF">MTBBW1_2500029</name>
</gene>
<dbReference type="EMBL" id="FWEV01000169">
    <property type="protein sequence ID" value="SLM30880.1"/>
    <property type="molecule type" value="Genomic_DNA"/>
</dbReference>
<proteinExistence type="predicted"/>
<evidence type="ECO:0000313" key="2">
    <source>
        <dbReference type="EMBL" id="SLM30880.1"/>
    </source>
</evidence>
<evidence type="ECO:0000313" key="3">
    <source>
        <dbReference type="Proteomes" id="UP000191931"/>
    </source>
</evidence>
<feature type="compositionally biased region" description="Basic and acidic residues" evidence="1">
    <location>
        <begin position="40"/>
        <end position="66"/>
    </location>
</feature>
<reference evidence="2 3" key="1">
    <citation type="submission" date="2017-03" db="EMBL/GenBank/DDBJ databases">
        <authorList>
            <person name="Afonso C.L."/>
            <person name="Miller P.J."/>
            <person name="Scott M.A."/>
            <person name="Spackman E."/>
            <person name="Goraichik I."/>
            <person name="Dimitrov K.M."/>
            <person name="Suarez D.L."/>
            <person name="Swayne D.E."/>
        </authorList>
    </citation>
    <scope>NUCLEOTIDE SEQUENCE [LARGE SCALE GENOMIC DNA]</scope>
    <source>
        <strain evidence="2">PRJEB14757</strain>
    </source>
</reference>
<feature type="region of interest" description="Disordered" evidence="1">
    <location>
        <begin position="1"/>
        <end position="66"/>
    </location>
</feature>
<sequence>MTLLGRLDNNNLMEGDSMKEGLKVSQTEKMTQTHGSDSLKMGKIEQKVEMKQASTEKDGEGRESSERISGVDKFVLHLKKIGSQQKKDKLETGKIFITEVYGGNYKDAEEKAFTKGKDGSSIAKVIEKIEKDPSNEYPSKTWIYDAINLAIDYKKYENGKIDSTYGNLKVSHQTALTSVNDVEDKNKLIKDSVEKNWSVAELKKQIKELKAEGIVNVLNLSLTQEIDQASLEKSSAYDLKKYIGKAKEKQKKIIGELELIAKNIQAVESEFKKKKKDQNVGLFAEN</sequence>
<dbReference type="AlphaFoldDB" id="A0A1W1HEI5"/>
<dbReference type="RefSeq" id="WP_080809460.1">
    <property type="nucleotide sequence ID" value="NZ_LT828567.1"/>
</dbReference>
<organism evidence="2 3">
    <name type="scientific">Desulfamplus magnetovallimortis</name>
    <dbReference type="NCBI Taxonomy" id="1246637"/>
    <lineage>
        <taxon>Bacteria</taxon>
        <taxon>Pseudomonadati</taxon>
        <taxon>Thermodesulfobacteriota</taxon>
        <taxon>Desulfobacteria</taxon>
        <taxon>Desulfobacterales</taxon>
        <taxon>Desulfobacteraceae</taxon>
        <taxon>Desulfamplus</taxon>
    </lineage>
</organism>
<protein>
    <submittedName>
        <fullName evidence="2">Uncharacterized protein</fullName>
    </submittedName>
</protein>
<evidence type="ECO:0000256" key="1">
    <source>
        <dbReference type="SAM" id="MobiDB-lite"/>
    </source>
</evidence>
<dbReference type="Proteomes" id="UP000191931">
    <property type="component" value="Unassembled WGS sequence"/>
</dbReference>